<dbReference type="InterPro" id="IPR003593">
    <property type="entry name" value="AAA+_ATPase"/>
</dbReference>
<dbReference type="RefSeq" id="WP_319954854.1">
    <property type="nucleotide sequence ID" value="NZ_JAXAVX010000007.1"/>
</dbReference>
<dbReference type="GO" id="GO:0005524">
    <property type="term" value="F:ATP binding"/>
    <property type="evidence" value="ECO:0007669"/>
    <property type="project" value="UniProtKB-KW"/>
</dbReference>
<sequence length="236" mass="25171">MSLQVQGLRAGYGRATILEDVSVEVAPGEVAAVIGSNGAGKTTLVKTIAGSLAARGGRILQDGDAIGGLPPEKRARRGVVMVPEGRRLFGNLTVEENIRLGRQAARGRDEGDDPVEPLLEAFPIVRERWTQRAGLLSGGEQQMVALTRAVAGRPRYLLLDEPSLGLSPRLTQEVFRLVRLVVETTNAGVILVEQMADQALKLATNAYVLDQGRVSASGPAEEIRRSDAVRKAYLGG</sequence>
<evidence type="ECO:0000256" key="1">
    <source>
        <dbReference type="ARBA" id="ARBA00005417"/>
    </source>
</evidence>
<dbReference type="InterPro" id="IPR027417">
    <property type="entry name" value="P-loop_NTPase"/>
</dbReference>
<keyword evidence="4 7" id="KW-0067">ATP-binding</keyword>
<evidence type="ECO:0000313" key="7">
    <source>
        <dbReference type="EMBL" id="MDX8152698.1"/>
    </source>
</evidence>
<name>A0ABU4VLJ3_9ACTN</name>
<evidence type="ECO:0000256" key="2">
    <source>
        <dbReference type="ARBA" id="ARBA00022448"/>
    </source>
</evidence>
<dbReference type="PANTHER" id="PTHR43820:SF4">
    <property type="entry name" value="HIGH-AFFINITY BRANCHED-CHAIN AMINO ACID TRANSPORT ATP-BINDING PROTEIN LIVF"/>
    <property type="match status" value="1"/>
</dbReference>
<dbReference type="Gene3D" id="3.40.50.300">
    <property type="entry name" value="P-loop containing nucleotide triphosphate hydrolases"/>
    <property type="match status" value="1"/>
</dbReference>
<comment type="caution">
    <text evidence="7">The sequence shown here is derived from an EMBL/GenBank/DDBJ whole genome shotgun (WGS) entry which is preliminary data.</text>
</comment>
<dbReference type="PROSITE" id="PS50893">
    <property type="entry name" value="ABC_TRANSPORTER_2"/>
    <property type="match status" value="1"/>
</dbReference>
<evidence type="ECO:0000313" key="8">
    <source>
        <dbReference type="Proteomes" id="UP001277761"/>
    </source>
</evidence>
<dbReference type="PANTHER" id="PTHR43820">
    <property type="entry name" value="HIGH-AFFINITY BRANCHED-CHAIN AMINO ACID TRANSPORT ATP-BINDING PROTEIN LIVF"/>
    <property type="match status" value="1"/>
</dbReference>
<dbReference type="Pfam" id="PF00005">
    <property type="entry name" value="ABC_tran"/>
    <property type="match status" value="1"/>
</dbReference>
<proteinExistence type="inferred from homology"/>
<keyword evidence="3" id="KW-0547">Nucleotide-binding</keyword>
<organism evidence="7 8">
    <name type="scientific">Patulibacter brassicae</name>
    <dbReference type="NCBI Taxonomy" id="1705717"/>
    <lineage>
        <taxon>Bacteria</taxon>
        <taxon>Bacillati</taxon>
        <taxon>Actinomycetota</taxon>
        <taxon>Thermoleophilia</taxon>
        <taxon>Solirubrobacterales</taxon>
        <taxon>Patulibacteraceae</taxon>
        <taxon>Patulibacter</taxon>
    </lineage>
</organism>
<evidence type="ECO:0000256" key="5">
    <source>
        <dbReference type="ARBA" id="ARBA00022970"/>
    </source>
</evidence>
<feature type="domain" description="ABC transporter" evidence="6">
    <location>
        <begin position="3"/>
        <end position="236"/>
    </location>
</feature>
<gene>
    <name evidence="7" type="ORF">SK069_13915</name>
</gene>
<reference evidence="7 8" key="1">
    <citation type="submission" date="2023-11" db="EMBL/GenBank/DDBJ databases">
        <authorList>
            <person name="Xu M."/>
            <person name="Jiang T."/>
        </authorList>
    </citation>
    <scope>NUCLEOTIDE SEQUENCE [LARGE SCALE GENOMIC DNA]</scope>
    <source>
        <strain evidence="7 8">SD</strain>
    </source>
</reference>
<keyword evidence="5" id="KW-0029">Amino-acid transport</keyword>
<keyword evidence="8" id="KW-1185">Reference proteome</keyword>
<dbReference type="EMBL" id="JAXAVX010000007">
    <property type="protein sequence ID" value="MDX8152698.1"/>
    <property type="molecule type" value="Genomic_DNA"/>
</dbReference>
<dbReference type="CDD" id="cd03224">
    <property type="entry name" value="ABC_TM1139_LivF_branched"/>
    <property type="match status" value="1"/>
</dbReference>
<protein>
    <submittedName>
        <fullName evidence="7">ABC transporter ATP-binding protein</fullName>
    </submittedName>
</protein>
<accession>A0ABU4VLJ3</accession>
<evidence type="ECO:0000256" key="4">
    <source>
        <dbReference type="ARBA" id="ARBA00022840"/>
    </source>
</evidence>
<dbReference type="InterPro" id="IPR032823">
    <property type="entry name" value="BCA_ABC_TP_C"/>
</dbReference>
<dbReference type="SUPFAM" id="SSF52540">
    <property type="entry name" value="P-loop containing nucleoside triphosphate hydrolases"/>
    <property type="match status" value="1"/>
</dbReference>
<evidence type="ECO:0000256" key="3">
    <source>
        <dbReference type="ARBA" id="ARBA00022741"/>
    </source>
</evidence>
<dbReference type="InterPro" id="IPR052156">
    <property type="entry name" value="BCAA_Transport_ATP-bd_LivF"/>
</dbReference>
<keyword evidence="2" id="KW-0813">Transport</keyword>
<dbReference type="Pfam" id="PF12399">
    <property type="entry name" value="BCA_ABC_TP_C"/>
    <property type="match status" value="1"/>
</dbReference>
<dbReference type="Proteomes" id="UP001277761">
    <property type="component" value="Unassembled WGS sequence"/>
</dbReference>
<dbReference type="InterPro" id="IPR003439">
    <property type="entry name" value="ABC_transporter-like_ATP-bd"/>
</dbReference>
<dbReference type="SMART" id="SM00382">
    <property type="entry name" value="AAA"/>
    <property type="match status" value="1"/>
</dbReference>
<evidence type="ECO:0000259" key="6">
    <source>
        <dbReference type="PROSITE" id="PS50893"/>
    </source>
</evidence>
<comment type="similarity">
    <text evidence="1">Belongs to the ABC transporter superfamily.</text>
</comment>